<dbReference type="KEGG" id="ctm:Cabther_A1732"/>
<dbReference type="AlphaFoldDB" id="G2LDL8"/>
<reference evidence="2 3" key="1">
    <citation type="journal article" date="2012" name="Environ. Microbiol.">
        <title>Complete genome of Candidatus Chloracidobacterium thermophilum, a chlorophyll-based photoheterotroph belonging to the phylum Acidobacteria.</title>
        <authorList>
            <person name="Garcia Costas A.M."/>
            <person name="Liu Z."/>
            <person name="Tomsho L.P."/>
            <person name="Schuster S.C."/>
            <person name="Ward D.M."/>
            <person name="Bryant D.A."/>
        </authorList>
    </citation>
    <scope>NUCLEOTIDE SEQUENCE [LARGE SCALE GENOMIC DNA]</scope>
    <source>
        <strain evidence="2 3">B</strain>
    </source>
</reference>
<proteinExistence type="predicted"/>
<evidence type="ECO:0000313" key="3">
    <source>
        <dbReference type="Proteomes" id="UP000006791"/>
    </source>
</evidence>
<feature type="compositionally biased region" description="Basic and acidic residues" evidence="1">
    <location>
        <begin position="9"/>
        <end position="23"/>
    </location>
</feature>
<organism evidence="2 3">
    <name type="scientific">Chloracidobacterium thermophilum (strain B)</name>
    <dbReference type="NCBI Taxonomy" id="981222"/>
    <lineage>
        <taxon>Bacteria</taxon>
        <taxon>Pseudomonadati</taxon>
        <taxon>Acidobacteriota</taxon>
        <taxon>Terriglobia</taxon>
        <taxon>Terriglobales</taxon>
        <taxon>Acidobacteriaceae</taxon>
        <taxon>Chloracidobacterium</taxon>
    </lineage>
</organism>
<dbReference type="Proteomes" id="UP000006791">
    <property type="component" value="Chromosome 1"/>
</dbReference>
<sequence length="61" mass="6336">MNILNQGIAHDDQVASGARRDEGGIVSNPNLEIRTSTACDGVETAEKIPFGGHGAVGFGQR</sequence>
<dbReference type="HOGENOM" id="CLU_2914054_0_0_0"/>
<feature type="region of interest" description="Disordered" evidence="1">
    <location>
        <begin position="1"/>
        <end position="28"/>
    </location>
</feature>
<accession>G2LDL8</accession>
<keyword evidence="3" id="KW-1185">Reference proteome</keyword>
<gene>
    <name evidence="2" type="ordered locus">Cabther_A1732</name>
</gene>
<dbReference type="EMBL" id="CP002514">
    <property type="protein sequence ID" value="AEP12478.1"/>
    <property type="molecule type" value="Genomic_DNA"/>
</dbReference>
<dbReference type="STRING" id="981222.Cabther_A1732"/>
<evidence type="ECO:0000256" key="1">
    <source>
        <dbReference type="SAM" id="MobiDB-lite"/>
    </source>
</evidence>
<name>G2LDL8_CHLTF</name>
<evidence type="ECO:0000313" key="2">
    <source>
        <dbReference type="EMBL" id="AEP12478.1"/>
    </source>
</evidence>
<protein>
    <submittedName>
        <fullName evidence="2">Uncharacterized protein</fullName>
    </submittedName>
</protein>